<dbReference type="EMBL" id="AVOT02005163">
    <property type="protein sequence ID" value="MBW0478380.1"/>
    <property type="molecule type" value="Genomic_DNA"/>
</dbReference>
<proteinExistence type="predicted"/>
<sequence length="81" mass="9258">MLEGIQEVRESQSRFISLREKTECDRQDVRLKLMILRLWLNTSGLVVTQGSIINSQDRIPPDGISCAWSKVLMNCDGCDPY</sequence>
<dbReference type="AlphaFoldDB" id="A0A9Q3C949"/>
<evidence type="ECO:0000313" key="1">
    <source>
        <dbReference type="EMBL" id="MBW0478380.1"/>
    </source>
</evidence>
<name>A0A9Q3C949_9BASI</name>
<keyword evidence="2" id="KW-1185">Reference proteome</keyword>
<protein>
    <submittedName>
        <fullName evidence="1">Uncharacterized protein</fullName>
    </submittedName>
</protein>
<organism evidence="1 2">
    <name type="scientific">Austropuccinia psidii MF-1</name>
    <dbReference type="NCBI Taxonomy" id="1389203"/>
    <lineage>
        <taxon>Eukaryota</taxon>
        <taxon>Fungi</taxon>
        <taxon>Dikarya</taxon>
        <taxon>Basidiomycota</taxon>
        <taxon>Pucciniomycotina</taxon>
        <taxon>Pucciniomycetes</taxon>
        <taxon>Pucciniales</taxon>
        <taxon>Sphaerophragmiaceae</taxon>
        <taxon>Austropuccinia</taxon>
    </lineage>
</organism>
<comment type="caution">
    <text evidence="1">The sequence shown here is derived from an EMBL/GenBank/DDBJ whole genome shotgun (WGS) entry which is preliminary data.</text>
</comment>
<reference evidence="1" key="1">
    <citation type="submission" date="2021-03" db="EMBL/GenBank/DDBJ databases">
        <title>Draft genome sequence of rust myrtle Austropuccinia psidii MF-1, a brazilian biotype.</title>
        <authorList>
            <person name="Quecine M.C."/>
            <person name="Pachon D.M.R."/>
            <person name="Bonatelli M.L."/>
            <person name="Correr F.H."/>
            <person name="Franceschini L.M."/>
            <person name="Leite T.F."/>
            <person name="Margarido G.R.A."/>
            <person name="Almeida C.A."/>
            <person name="Ferrarezi J.A."/>
            <person name="Labate C.A."/>
        </authorList>
    </citation>
    <scope>NUCLEOTIDE SEQUENCE</scope>
    <source>
        <strain evidence="1">MF-1</strain>
    </source>
</reference>
<gene>
    <name evidence="1" type="ORF">O181_018095</name>
</gene>
<accession>A0A9Q3C949</accession>
<evidence type="ECO:0000313" key="2">
    <source>
        <dbReference type="Proteomes" id="UP000765509"/>
    </source>
</evidence>
<dbReference type="Proteomes" id="UP000765509">
    <property type="component" value="Unassembled WGS sequence"/>
</dbReference>